<dbReference type="EMBL" id="CAMXCT030001905">
    <property type="protein sequence ID" value="CAL4781386.1"/>
    <property type="molecule type" value="Genomic_DNA"/>
</dbReference>
<sequence>DEEAAAWAALRAAFGEESSPPAATKTLKAEKKPKKPATRPKKDLPPEVLTAPGPKLEAKAPADTTAEWLQAEVDRLVGEVQRIALQPFPAELLRALWKLPLEEQQDVLLGASELQGKSGRSGANSTGGVWQLVAEEVRARGGQATLAGPTPPERASRARVQVKGEAGKTTTTKGPKRARSPSL</sequence>
<feature type="region of interest" description="Disordered" evidence="1">
    <location>
        <begin position="11"/>
        <end position="63"/>
    </location>
</feature>
<protein>
    <submittedName>
        <fullName evidence="2">Uncharacterized protein</fullName>
    </submittedName>
</protein>
<name>A0A9P1CLY0_9DINO</name>
<comment type="caution">
    <text evidence="2">The sequence shown here is derived from an EMBL/GenBank/DDBJ whole genome shotgun (WGS) entry which is preliminary data.</text>
</comment>
<dbReference type="EMBL" id="CAMXCT020001905">
    <property type="protein sequence ID" value="CAL1147449.1"/>
    <property type="molecule type" value="Genomic_DNA"/>
</dbReference>
<dbReference type="EMBL" id="CAMXCT010001905">
    <property type="protein sequence ID" value="CAI3994074.1"/>
    <property type="molecule type" value="Genomic_DNA"/>
</dbReference>
<feature type="compositionally biased region" description="Low complexity" evidence="1">
    <location>
        <begin position="11"/>
        <end position="26"/>
    </location>
</feature>
<accession>A0A9P1CLY0</accession>
<organism evidence="2">
    <name type="scientific">Cladocopium goreaui</name>
    <dbReference type="NCBI Taxonomy" id="2562237"/>
    <lineage>
        <taxon>Eukaryota</taxon>
        <taxon>Sar</taxon>
        <taxon>Alveolata</taxon>
        <taxon>Dinophyceae</taxon>
        <taxon>Suessiales</taxon>
        <taxon>Symbiodiniaceae</taxon>
        <taxon>Cladocopium</taxon>
    </lineage>
</organism>
<keyword evidence="4" id="KW-1185">Reference proteome</keyword>
<dbReference type="OrthoDB" id="441355at2759"/>
<feature type="non-terminal residue" evidence="2">
    <location>
        <position position="183"/>
    </location>
</feature>
<reference evidence="2" key="1">
    <citation type="submission" date="2022-10" db="EMBL/GenBank/DDBJ databases">
        <authorList>
            <person name="Chen Y."/>
            <person name="Dougan E. K."/>
            <person name="Chan C."/>
            <person name="Rhodes N."/>
            <person name="Thang M."/>
        </authorList>
    </citation>
    <scope>NUCLEOTIDE SEQUENCE</scope>
</reference>
<reference evidence="3" key="2">
    <citation type="submission" date="2024-04" db="EMBL/GenBank/DDBJ databases">
        <authorList>
            <person name="Chen Y."/>
            <person name="Shah S."/>
            <person name="Dougan E. K."/>
            <person name="Thang M."/>
            <person name="Chan C."/>
        </authorList>
    </citation>
    <scope>NUCLEOTIDE SEQUENCE [LARGE SCALE GENOMIC DNA]</scope>
</reference>
<gene>
    <name evidence="2" type="ORF">C1SCF055_LOCUS20750</name>
</gene>
<proteinExistence type="predicted"/>
<evidence type="ECO:0000313" key="3">
    <source>
        <dbReference type="EMBL" id="CAL1147449.1"/>
    </source>
</evidence>
<feature type="compositionally biased region" description="Basic residues" evidence="1">
    <location>
        <begin position="174"/>
        <end position="183"/>
    </location>
</feature>
<dbReference type="Proteomes" id="UP001152797">
    <property type="component" value="Unassembled WGS sequence"/>
</dbReference>
<evidence type="ECO:0000313" key="4">
    <source>
        <dbReference type="Proteomes" id="UP001152797"/>
    </source>
</evidence>
<evidence type="ECO:0000313" key="2">
    <source>
        <dbReference type="EMBL" id="CAI3994074.1"/>
    </source>
</evidence>
<dbReference type="AlphaFoldDB" id="A0A9P1CLY0"/>
<feature type="region of interest" description="Disordered" evidence="1">
    <location>
        <begin position="141"/>
        <end position="183"/>
    </location>
</feature>
<feature type="compositionally biased region" description="Low complexity" evidence="1">
    <location>
        <begin position="163"/>
        <end position="173"/>
    </location>
</feature>
<evidence type="ECO:0000256" key="1">
    <source>
        <dbReference type="SAM" id="MobiDB-lite"/>
    </source>
</evidence>